<proteinExistence type="inferred from homology"/>
<dbReference type="GO" id="GO:0009294">
    <property type="term" value="P:DNA-mediated transformation"/>
    <property type="evidence" value="ECO:0007669"/>
    <property type="project" value="InterPro"/>
</dbReference>
<dbReference type="Pfam" id="PF14520">
    <property type="entry name" value="HHH_5"/>
    <property type="match status" value="1"/>
</dbReference>
<dbReference type="PANTHER" id="PTHR43022:SF1">
    <property type="entry name" value="PROTEIN SMF"/>
    <property type="match status" value="1"/>
</dbReference>
<dbReference type="SUPFAM" id="SSF102405">
    <property type="entry name" value="MCP/YpsA-like"/>
    <property type="match status" value="1"/>
</dbReference>
<reference evidence="3" key="1">
    <citation type="submission" date="2021-03" db="EMBL/GenBank/DDBJ databases">
        <authorList>
            <person name="Lu T."/>
            <person name="Wang Q."/>
            <person name="Han X."/>
        </authorList>
    </citation>
    <scope>NUCLEOTIDE SEQUENCE</scope>
    <source>
        <strain evidence="3">WQ 2009</strain>
    </source>
</reference>
<comment type="similarity">
    <text evidence="1">Belongs to the DprA/Smf family.</text>
</comment>
<evidence type="ECO:0000256" key="1">
    <source>
        <dbReference type="ARBA" id="ARBA00006525"/>
    </source>
</evidence>
<comment type="caution">
    <text evidence="3">The sequence shown here is derived from an EMBL/GenBank/DDBJ whole genome shotgun (WGS) entry which is preliminary data.</text>
</comment>
<evidence type="ECO:0000313" key="3">
    <source>
        <dbReference type="EMBL" id="MBP3943110.1"/>
    </source>
</evidence>
<name>A0A8T4H7P7_9SPHI</name>
<dbReference type="PANTHER" id="PTHR43022">
    <property type="entry name" value="PROTEIN SMF"/>
    <property type="match status" value="1"/>
</dbReference>
<dbReference type="InterPro" id="IPR057666">
    <property type="entry name" value="DrpA_SLOG"/>
</dbReference>
<accession>A0A8T4H7P7</accession>
<dbReference type="Pfam" id="PF02481">
    <property type="entry name" value="DNA_processg_A"/>
    <property type="match status" value="1"/>
</dbReference>
<feature type="domain" description="Smf/DprA SLOG" evidence="2">
    <location>
        <begin position="80"/>
        <end position="286"/>
    </location>
</feature>
<dbReference type="EMBL" id="JAGKSB010000005">
    <property type="protein sequence ID" value="MBP3943110.1"/>
    <property type="molecule type" value="Genomic_DNA"/>
</dbReference>
<sequence>MQRIYQIALSKMKGIGPTLTRQLMQHCGTLEGVFKASKQQLLQIPQIGPSTIQTLQEGNYLKLAERELQQIEKMAIQCHWYTEATYPHRLAACSDAPLLLYTKGNTDLNPTYTVAIVGTRRATAYGARICEELLAAFKALNIQIVSGLAFGIDSIAHRQALKHQLPTIAVLAHGLDRIYPYAHHQLAKDMLSQGGLVTEFPLGTPPERVHFPMRNRIIAGMVDLLIVVEAAENGGALITAELANGYGREVCAFPGAVDQHYSAGCNYLIKSHRAQLVRDAADILYLMNWGSVSQQGSKQLNLMPPNLDPQAELVYSFIPKDKVIGIQQLAQLTGLTAHQLAVNLINLEMLSLILTFPGKNYRAL</sequence>
<dbReference type="RefSeq" id="WP_353546597.1">
    <property type="nucleotide sequence ID" value="NZ_JAGKSB010000005.1"/>
</dbReference>
<dbReference type="SUPFAM" id="SSF47781">
    <property type="entry name" value="RuvA domain 2-like"/>
    <property type="match status" value="1"/>
</dbReference>
<dbReference type="InterPro" id="IPR010994">
    <property type="entry name" value="RuvA_2-like"/>
</dbReference>
<dbReference type="NCBIfam" id="TIGR00732">
    <property type="entry name" value="dprA"/>
    <property type="match status" value="1"/>
</dbReference>
<dbReference type="Gene3D" id="3.40.50.450">
    <property type="match status" value="1"/>
</dbReference>
<evidence type="ECO:0000313" key="4">
    <source>
        <dbReference type="Proteomes" id="UP000679691"/>
    </source>
</evidence>
<dbReference type="Proteomes" id="UP000679691">
    <property type="component" value="Unassembled WGS sequence"/>
</dbReference>
<organism evidence="3 4">
    <name type="scientific">Rhinopithecimicrobium faecis</name>
    <dbReference type="NCBI Taxonomy" id="2820698"/>
    <lineage>
        <taxon>Bacteria</taxon>
        <taxon>Pseudomonadati</taxon>
        <taxon>Bacteroidota</taxon>
        <taxon>Sphingobacteriia</taxon>
        <taxon>Sphingobacteriales</taxon>
        <taxon>Sphingobacteriaceae</taxon>
        <taxon>Rhinopithecimicrobium</taxon>
    </lineage>
</organism>
<keyword evidence="4" id="KW-1185">Reference proteome</keyword>
<gene>
    <name evidence="3" type="primary">dprA</name>
    <name evidence="3" type="ORF">J5U18_05965</name>
</gene>
<dbReference type="AlphaFoldDB" id="A0A8T4H7P7"/>
<protein>
    <submittedName>
        <fullName evidence="3">DNA-processing protein DprA</fullName>
    </submittedName>
</protein>
<dbReference type="InterPro" id="IPR003488">
    <property type="entry name" value="DprA"/>
</dbReference>
<evidence type="ECO:0000259" key="2">
    <source>
        <dbReference type="Pfam" id="PF02481"/>
    </source>
</evidence>